<feature type="compositionally biased region" description="Low complexity" evidence="1">
    <location>
        <begin position="294"/>
        <end position="315"/>
    </location>
</feature>
<dbReference type="Proteomes" id="UP001213000">
    <property type="component" value="Unassembled WGS sequence"/>
</dbReference>
<feature type="compositionally biased region" description="Low complexity" evidence="1">
    <location>
        <begin position="1113"/>
        <end position="1153"/>
    </location>
</feature>
<feature type="compositionally biased region" description="Polar residues" evidence="1">
    <location>
        <begin position="249"/>
        <end position="271"/>
    </location>
</feature>
<comment type="caution">
    <text evidence="2">The sequence shown here is derived from an EMBL/GenBank/DDBJ whole genome shotgun (WGS) entry which is preliminary data.</text>
</comment>
<feature type="compositionally biased region" description="Polar residues" evidence="1">
    <location>
        <begin position="944"/>
        <end position="959"/>
    </location>
</feature>
<feature type="compositionally biased region" description="Pro residues" evidence="1">
    <location>
        <begin position="1025"/>
        <end position="1041"/>
    </location>
</feature>
<feature type="region of interest" description="Disordered" evidence="1">
    <location>
        <begin position="913"/>
        <end position="1076"/>
    </location>
</feature>
<sequence length="1274" mass="138732">MSSILHALSSTFTTCACGSKAKDCALNQMAAFVDAGAAYADSSTPLSPTLTAYLPLPGEKIDLGPLVGKQRGFRTRERLPFSSGMGGVEMDVDDPPPSSKSKGKQKAVEVPTDVDLVARSTLFSTTDCVAPPRMQRSSSRNSTSSHERQATPLPEPDPPPDDEGEDRMPPKLRKQWKQQHRKRRHVSTPSGVGLGIRINGTPVASSSKILLEDARDMPPPPLPSTISTPTPVSHDLSHLPLTSFEGASPSPSTPFSRLSLVSSINSTQSPYQPWAPFARKEAPDADDSDKMDVDSSNPSTHTIATAATSSSSTNPHSPPATSPSPHSPPVSISSPRSRSHSPFRSSATTRERSRSTSRSISRSRRHPSSASPASTVLTTPPSPRDSKLPDVVPHESEIQESPESPPVIISVDTPSPVVVPREIEVEEKIEDGMEVDEERYLSPLSPVPPSPKRLEKSPSSPQPPALDNDSVPNSTPAPPSPLAQPQPSSRPPSPPIPSSESRKEATPVPIPGTTSASTPNLGGDRKVKLSLKDFAARKKKQRSEKEEGEVEESELKYPGLVKSVKSLVTLADATTLSPVINSKPTIDTKTLKPSSSASTTVSLATPTNEKTLSESSLTPSTAASSTAQEKLARQMANFWAGQSTPTSYTASPVPTPTQQPQQAWTLFGWSQPLSPAPTRALDSVPRGVRPGAPYDPVKLAAEEEKARQEMERRLEVQRRVIAAEKEREREREALREEKERLRRERRAGERRKERAEEQKRVEKEKFKLESLARQERIERLVALGVDKDAQWYIDVQLESHREAYEKETPAQREARVEGLREWAEQMAREEKRGREETLEKERAEKERVEKEKAEREKREIEAKKAAEVRAKQELEDSKVSIPIVKGWAPMNGLEATPISPPIITRLPSRDKWETSSIASTSSSTTAATIIPQPMAPRLKPPVHNPSTRFNSDSYVQSRSGEMIKVPTGPRSLRSRNNNQGPLPPSAPAAMRSAFATPRPPAGTPTAPASLSKLSSAPALPSASSAPPPPTTSPPPQPPPPVVSLTLPSPKVGSSMPTPTVPVFETKPRKASISAMSKRAALPGFVAASSVTDSYSLGSNTQKSTSPTPPPPAATTTLTTKLRPLTINSSASTTKSSTPTSSTPATPTTSYTPTIPVPPEAGLPSRPPPGLGLPPRPGPFPSSASRMSMSIMATSISSSSTNGKSKFGYDRDRDRDRERDRDWDNRDRDRDRGRNRDRSWDRDDRDREWDRSRDRSREGDSYVPRERRRDWDRDR</sequence>
<feature type="compositionally biased region" description="Basic and acidic residues" evidence="1">
    <location>
        <begin position="384"/>
        <end position="397"/>
    </location>
</feature>
<feature type="compositionally biased region" description="Basic and acidic residues" evidence="1">
    <location>
        <begin position="523"/>
        <end position="536"/>
    </location>
</feature>
<proteinExistence type="predicted"/>
<feature type="compositionally biased region" description="Basic and acidic residues" evidence="1">
    <location>
        <begin position="1206"/>
        <end position="1274"/>
    </location>
</feature>
<name>A0AAD5YXW1_9AGAR</name>
<feature type="compositionally biased region" description="Basic and acidic residues" evidence="1">
    <location>
        <begin position="278"/>
        <end position="293"/>
    </location>
</feature>
<reference evidence="2" key="1">
    <citation type="submission" date="2022-07" db="EMBL/GenBank/DDBJ databases">
        <title>Genome Sequence of Leucocoprinus birnbaumii.</title>
        <authorList>
            <person name="Buettner E."/>
        </authorList>
    </citation>
    <scope>NUCLEOTIDE SEQUENCE</scope>
    <source>
        <strain evidence="2">VT141</strain>
    </source>
</reference>
<protein>
    <submittedName>
        <fullName evidence="2">Uncharacterized protein</fullName>
    </submittedName>
</protein>
<feature type="compositionally biased region" description="Polar residues" evidence="1">
    <location>
        <begin position="581"/>
        <end position="592"/>
    </location>
</feature>
<dbReference type="EMBL" id="JANIEX010000211">
    <property type="protein sequence ID" value="KAJ3570928.1"/>
    <property type="molecule type" value="Genomic_DNA"/>
</dbReference>
<feature type="compositionally biased region" description="Low complexity" evidence="1">
    <location>
        <begin position="1003"/>
        <end position="1024"/>
    </location>
</feature>
<accession>A0AAD5YXW1</accession>
<feature type="region of interest" description="Disordered" evidence="1">
    <location>
        <begin position="725"/>
        <end position="761"/>
    </location>
</feature>
<feature type="compositionally biased region" description="Polar residues" evidence="1">
    <location>
        <begin position="640"/>
        <end position="650"/>
    </location>
</feature>
<feature type="compositionally biased region" description="Low complexity" evidence="1">
    <location>
        <begin position="399"/>
        <end position="410"/>
    </location>
</feature>
<evidence type="ECO:0000313" key="2">
    <source>
        <dbReference type="EMBL" id="KAJ3570928.1"/>
    </source>
</evidence>
<gene>
    <name evidence="2" type="ORF">NP233_g4082</name>
</gene>
<feature type="compositionally biased region" description="Pro residues" evidence="1">
    <location>
        <begin position="1154"/>
        <end position="1179"/>
    </location>
</feature>
<feature type="compositionally biased region" description="Basic residues" evidence="1">
    <location>
        <begin position="170"/>
        <end position="186"/>
    </location>
</feature>
<feature type="compositionally biased region" description="Acidic residues" evidence="1">
    <location>
        <begin position="424"/>
        <end position="437"/>
    </location>
</feature>
<feature type="compositionally biased region" description="Pro residues" evidence="1">
    <location>
        <begin position="316"/>
        <end position="328"/>
    </location>
</feature>
<keyword evidence="3" id="KW-1185">Reference proteome</keyword>
<feature type="compositionally biased region" description="Low complexity" evidence="1">
    <location>
        <begin position="224"/>
        <end position="233"/>
    </location>
</feature>
<feature type="compositionally biased region" description="Pro residues" evidence="1">
    <location>
        <begin position="475"/>
        <end position="497"/>
    </location>
</feature>
<feature type="region of interest" description="Disordered" evidence="1">
    <location>
        <begin position="78"/>
        <end position="112"/>
    </location>
</feature>
<feature type="compositionally biased region" description="Low complexity" evidence="1">
    <location>
        <begin position="329"/>
        <end position="348"/>
    </location>
</feature>
<dbReference type="AlphaFoldDB" id="A0AAD5YXW1"/>
<feature type="compositionally biased region" description="Low complexity" evidence="1">
    <location>
        <begin position="1180"/>
        <end position="1200"/>
    </location>
</feature>
<evidence type="ECO:0000256" key="1">
    <source>
        <dbReference type="SAM" id="MobiDB-lite"/>
    </source>
</evidence>
<feature type="region of interest" description="Disordered" evidence="1">
    <location>
        <begin position="581"/>
        <end position="697"/>
    </location>
</feature>
<feature type="region of interest" description="Disordered" evidence="1">
    <location>
        <begin position="827"/>
        <end position="873"/>
    </location>
</feature>
<feature type="compositionally biased region" description="Low complexity" evidence="1">
    <location>
        <begin position="133"/>
        <end position="144"/>
    </location>
</feature>
<organism evidence="2 3">
    <name type="scientific">Leucocoprinus birnbaumii</name>
    <dbReference type="NCBI Taxonomy" id="56174"/>
    <lineage>
        <taxon>Eukaryota</taxon>
        <taxon>Fungi</taxon>
        <taxon>Dikarya</taxon>
        <taxon>Basidiomycota</taxon>
        <taxon>Agaricomycotina</taxon>
        <taxon>Agaricomycetes</taxon>
        <taxon>Agaricomycetidae</taxon>
        <taxon>Agaricales</taxon>
        <taxon>Agaricineae</taxon>
        <taxon>Agaricaceae</taxon>
        <taxon>Leucocoprinus</taxon>
    </lineage>
</organism>
<evidence type="ECO:0000313" key="3">
    <source>
        <dbReference type="Proteomes" id="UP001213000"/>
    </source>
</evidence>
<feature type="compositionally biased region" description="Low complexity" evidence="1">
    <location>
        <begin position="593"/>
        <end position="627"/>
    </location>
</feature>
<feature type="compositionally biased region" description="Low complexity" evidence="1">
    <location>
        <begin position="914"/>
        <end position="930"/>
    </location>
</feature>
<feature type="region of interest" description="Disordered" evidence="1">
    <location>
        <begin position="127"/>
        <end position="554"/>
    </location>
</feature>
<feature type="region of interest" description="Disordered" evidence="1">
    <location>
        <begin position="1094"/>
        <end position="1274"/>
    </location>
</feature>